<dbReference type="Proteomes" id="UP000186455">
    <property type="component" value="Unassembled WGS sequence"/>
</dbReference>
<keyword evidence="1" id="KW-0678">Repressor</keyword>
<dbReference type="SUPFAM" id="SSF48498">
    <property type="entry name" value="Tetracyclin repressor-like, C-terminal domain"/>
    <property type="match status" value="1"/>
</dbReference>
<dbReference type="PRINTS" id="PR00455">
    <property type="entry name" value="HTHTETR"/>
</dbReference>
<dbReference type="InterPro" id="IPR001647">
    <property type="entry name" value="HTH_TetR"/>
</dbReference>
<feature type="domain" description="HTH tetR-type" evidence="6">
    <location>
        <begin position="8"/>
        <end position="68"/>
    </location>
</feature>
<sequence>MRRRRAGGERRGEVLRVAVGVLAERGYDRTRFSDVATAAGVAVSTLQFYFGSRDDMLIEALHQSTEEEVWAMEQAAASGSTPWERLVQLLERGLAILPVQTWRMLLEFWYAAARDPELRAHSVDIQQRYRRPFIEAIRDGIASGEFTTEEDPEDLVTVILAMLDGMLIPRVCDHAYFREDRVREVAVSTVASLLGVKKNVSYSAT</sequence>
<name>A0A1Q4V447_9ACTN</name>
<evidence type="ECO:0000256" key="5">
    <source>
        <dbReference type="PROSITE-ProRule" id="PRU00335"/>
    </source>
</evidence>
<evidence type="ECO:0000256" key="4">
    <source>
        <dbReference type="ARBA" id="ARBA00023163"/>
    </source>
</evidence>
<dbReference type="EMBL" id="LFBV01000006">
    <property type="protein sequence ID" value="OKH92613.1"/>
    <property type="molecule type" value="Genomic_DNA"/>
</dbReference>
<keyword evidence="8" id="KW-1185">Reference proteome</keyword>
<evidence type="ECO:0000313" key="8">
    <source>
        <dbReference type="Proteomes" id="UP000186455"/>
    </source>
</evidence>
<reference evidence="7 8" key="1">
    <citation type="submission" date="2015-06" db="EMBL/GenBank/DDBJ databases">
        <title>Cloning and characterization of the uncialamcin biosynthetic gene cluster.</title>
        <authorList>
            <person name="Yan X."/>
            <person name="Huang T."/>
            <person name="Ge H."/>
            <person name="Shen B."/>
        </authorList>
    </citation>
    <scope>NUCLEOTIDE SEQUENCE [LARGE SCALE GENOMIC DNA]</scope>
    <source>
        <strain evidence="7 8">DCA2648</strain>
    </source>
</reference>
<dbReference type="Gene3D" id="1.10.10.60">
    <property type="entry name" value="Homeodomain-like"/>
    <property type="match status" value="1"/>
</dbReference>
<gene>
    <name evidence="7" type="ORF">AB852_23530</name>
</gene>
<dbReference type="InterPro" id="IPR036271">
    <property type="entry name" value="Tet_transcr_reg_TetR-rel_C_sf"/>
</dbReference>
<dbReference type="Pfam" id="PF13977">
    <property type="entry name" value="TetR_C_6"/>
    <property type="match status" value="1"/>
</dbReference>
<accession>A0A1Q4V447</accession>
<evidence type="ECO:0000259" key="6">
    <source>
        <dbReference type="PROSITE" id="PS50977"/>
    </source>
</evidence>
<dbReference type="AlphaFoldDB" id="A0A1Q4V447"/>
<dbReference type="STRING" id="1048205.AB852_23530"/>
<dbReference type="Pfam" id="PF00440">
    <property type="entry name" value="TetR_N"/>
    <property type="match status" value="1"/>
</dbReference>
<dbReference type="GO" id="GO:0000976">
    <property type="term" value="F:transcription cis-regulatory region binding"/>
    <property type="evidence" value="ECO:0007669"/>
    <property type="project" value="TreeGrafter"/>
</dbReference>
<organism evidence="7 8">
    <name type="scientific">Streptomyces uncialis</name>
    <dbReference type="NCBI Taxonomy" id="1048205"/>
    <lineage>
        <taxon>Bacteria</taxon>
        <taxon>Bacillati</taxon>
        <taxon>Actinomycetota</taxon>
        <taxon>Actinomycetes</taxon>
        <taxon>Kitasatosporales</taxon>
        <taxon>Streptomycetaceae</taxon>
        <taxon>Streptomyces</taxon>
    </lineage>
</organism>
<evidence type="ECO:0000313" key="7">
    <source>
        <dbReference type="EMBL" id="OKH92613.1"/>
    </source>
</evidence>
<protein>
    <recommendedName>
        <fullName evidence="6">HTH tetR-type domain-containing protein</fullName>
    </recommendedName>
</protein>
<keyword evidence="2" id="KW-0805">Transcription regulation</keyword>
<keyword evidence="3 5" id="KW-0238">DNA-binding</keyword>
<evidence type="ECO:0000256" key="1">
    <source>
        <dbReference type="ARBA" id="ARBA00022491"/>
    </source>
</evidence>
<dbReference type="PANTHER" id="PTHR30055">
    <property type="entry name" value="HTH-TYPE TRANSCRIPTIONAL REGULATOR RUTR"/>
    <property type="match status" value="1"/>
</dbReference>
<evidence type="ECO:0000256" key="2">
    <source>
        <dbReference type="ARBA" id="ARBA00023015"/>
    </source>
</evidence>
<dbReference type="Gene3D" id="1.10.357.10">
    <property type="entry name" value="Tetracycline Repressor, domain 2"/>
    <property type="match status" value="1"/>
</dbReference>
<dbReference type="SUPFAM" id="SSF46689">
    <property type="entry name" value="Homeodomain-like"/>
    <property type="match status" value="1"/>
</dbReference>
<keyword evidence="4" id="KW-0804">Transcription</keyword>
<dbReference type="InterPro" id="IPR039538">
    <property type="entry name" value="BetI_C"/>
</dbReference>
<evidence type="ECO:0000256" key="3">
    <source>
        <dbReference type="ARBA" id="ARBA00023125"/>
    </source>
</evidence>
<dbReference type="PANTHER" id="PTHR30055:SF226">
    <property type="entry name" value="HTH-TYPE TRANSCRIPTIONAL REGULATOR PKSA"/>
    <property type="match status" value="1"/>
</dbReference>
<proteinExistence type="predicted"/>
<dbReference type="PROSITE" id="PS50977">
    <property type="entry name" value="HTH_TETR_2"/>
    <property type="match status" value="1"/>
</dbReference>
<dbReference type="InterPro" id="IPR009057">
    <property type="entry name" value="Homeodomain-like_sf"/>
</dbReference>
<dbReference type="InterPro" id="IPR050109">
    <property type="entry name" value="HTH-type_TetR-like_transc_reg"/>
</dbReference>
<comment type="caution">
    <text evidence="7">The sequence shown here is derived from an EMBL/GenBank/DDBJ whole genome shotgun (WGS) entry which is preliminary data.</text>
</comment>
<feature type="DNA-binding region" description="H-T-H motif" evidence="5">
    <location>
        <begin position="31"/>
        <end position="50"/>
    </location>
</feature>
<dbReference type="GO" id="GO:0003700">
    <property type="term" value="F:DNA-binding transcription factor activity"/>
    <property type="evidence" value="ECO:0007669"/>
    <property type="project" value="TreeGrafter"/>
</dbReference>